<proteinExistence type="predicted"/>
<organism evidence="1">
    <name type="scientific">Arundo donax</name>
    <name type="common">Giant reed</name>
    <name type="synonym">Donax arundinaceus</name>
    <dbReference type="NCBI Taxonomy" id="35708"/>
    <lineage>
        <taxon>Eukaryota</taxon>
        <taxon>Viridiplantae</taxon>
        <taxon>Streptophyta</taxon>
        <taxon>Embryophyta</taxon>
        <taxon>Tracheophyta</taxon>
        <taxon>Spermatophyta</taxon>
        <taxon>Magnoliopsida</taxon>
        <taxon>Liliopsida</taxon>
        <taxon>Poales</taxon>
        <taxon>Poaceae</taxon>
        <taxon>PACMAD clade</taxon>
        <taxon>Arundinoideae</taxon>
        <taxon>Arundineae</taxon>
        <taxon>Arundo</taxon>
    </lineage>
</organism>
<dbReference type="AlphaFoldDB" id="A0A0A9B3C8"/>
<name>A0A0A9B3C8_ARUDO</name>
<reference evidence="1" key="1">
    <citation type="submission" date="2014-09" db="EMBL/GenBank/DDBJ databases">
        <authorList>
            <person name="Magalhaes I.L.F."/>
            <person name="Oliveira U."/>
            <person name="Santos F.R."/>
            <person name="Vidigal T.H.D.A."/>
            <person name="Brescovit A.D."/>
            <person name="Santos A.J."/>
        </authorList>
    </citation>
    <scope>NUCLEOTIDE SEQUENCE</scope>
    <source>
        <tissue evidence="1">Shoot tissue taken approximately 20 cm above the soil surface</tissue>
    </source>
</reference>
<accession>A0A0A9B3C8</accession>
<dbReference type="EMBL" id="GBRH01241287">
    <property type="protein sequence ID" value="JAD56608.1"/>
    <property type="molecule type" value="Transcribed_RNA"/>
</dbReference>
<protein>
    <submittedName>
        <fullName evidence="1">Uncharacterized protein</fullName>
    </submittedName>
</protein>
<reference evidence="1" key="2">
    <citation type="journal article" date="2015" name="Data Brief">
        <title>Shoot transcriptome of the giant reed, Arundo donax.</title>
        <authorList>
            <person name="Barrero R.A."/>
            <person name="Guerrero F.D."/>
            <person name="Moolhuijzen P."/>
            <person name="Goolsby J.A."/>
            <person name="Tidwell J."/>
            <person name="Bellgard S.E."/>
            <person name="Bellgard M.I."/>
        </authorList>
    </citation>
    <scope>NUCLEOTIDE SEQUENCE</scope>
    <source>
        <tissue evidence="1">Shoot tissue taken approximately 20 cm above the soil surface</tissue>
    </source>
</reference>
<evidence type="ECO:0000313" key="1">
    <source>
        <dbReference type="EMBL" id="JAD56608.1"/>
    </source>
</evidence>
<sequence length="57" mass="6790">MKKKWRKDLAILYCDDRTNTRIRNMDKWQQKGGTENIISTHNGSKWSKILCFNTSND</sequence>